<gene>
    <name evidence="3" type="ORF">ACFFRH_40155</name>
</gene>
<dbReference type="InterPro" id="IPR009003">
    <property type="entry name" value="Peptidase_S1_PA"/>
</dbReference>
<dbReference type="SUPFAM" id="SSF50494">
    <property type="entry name" value="Trypsin-like serine proteases"/>
    <property type="match status" value="1"/>
</dbReference>
<name>A0ABV5TRH6_9ACTN</name>
<feature type="region of interest" description="Disordered" evidence="1">
    <location>
        <begin position="1"/>
        <end position="20"/>
    </location>
</feature>
<feature type="signal peptide" evidence="2">
    <location>
        <begin position="1"/>
        <end position="44"/>
    </location>
</feature>
<dbReference type="CDD" id="cd21112">
    <property type="entry name" value="alphaLP-like"/>
    <property type="match status" value="1"/>
</dbReference>
<dbReference type="InterPro" id="IPR033116">
    <property type="entry name" value="TRYPSIN_SER"/>
</dbReference>
<evidence type="ECO:0000256" key="2">
    <source>
        <dbReference type="SAM" id="SignalP"/>
    </source>
</evidence>
<dbReference type="InterPro" id="IPR018114">
    <property type="entry name" value="TRYPSIN_HIS"/>
</dbReference>
<proteinExistence type="predicted"/>
<comment type="caution">
    <text evidence="3">The sequence shown here is derived from an EMBL/GenBank/DDBJ whole genome shotgun (WGS) entry which is preliminary data.</text>
</comment>
<feature type="region of interest" description="Disordered" evidence="1">
    <location>
        <begin position="47"/>
        <end position="67"/>
    </location>
</feature>
<protein>
    <submittedName>
        <fullName evidence="3">S1 family peptidase</fullName>
    </submittedName>
</protein>
<dbReference type="RefSeq" id="WP_344744714.1">
    <property type="nucleotide sequence ID" value="NZ_BAAAWW010000049.1"/>
</dbReference>
<sequence length="452" mass="47702">MRLASGVRTGRATSGSRRATPRTAAAGLLVIGSLLALPALPAHADPPPVSVTPDVAAETSPPDDGALITPEEALERDSTAVAGLAKVSVSEAKRRLAIQQRVTKLVESLPEDVRAQSYAGGRLDFTASRPATLYFKGRVPESVQAGVIPEVELTGGMKYSFDEMVARQNALHAAAKDLGFTQIRSDFDLVTQRIGLTLALQREQPDLRGRTLRDKLTARVAGGRLALRDSDFSIKELASGTRLAVPSTGYGGSILRSGGAYACTSAFVVRRTSDQAEGVLTAAHCEGINQMDQNNSAGGVVSTFSAPFVSEHIGANGEVEWHTTTGHDDVPEFWDTFSTRRTVTSRIGSSGYMSGAYVCHFGRTSGTTCGVINNPSVSINFPWGGCGGCTKTASNMVRVSGAASLPGDSGGPWYVLNQALGVHHGYDPVSLDVFFSPIERAENQFGVKVQFG</sequence>
<reference evidence="3 4" key="1">
    <citation type="submission" date="2024-09" db="EMBL/GenBank/DDBJ databases">
        <authorList>
            <person name="Sun Q."/>
            <person name="Mori K."/>
        </authorList>
    </citation>
    <scope>NUCLEOTIDE SEQUENCE [LARGE SCALE GENOMIC DNA]</scope>
    <source>
        <strain evidence="3 4">JCM 3028</strain>
    </source>
</reference>
<organism evidence="3 4">
    <name type="scientific">Streptosporangium vulgare</name>
    <dbReference type="NCBI Taxonomy" id="46190"/>
    <lineage>
        <taxon>Bacteria</taxon>
        <taxon>Bacillati</taxon>
        <taxon>Actinomycetota</taxon>
        <taxon>Actinomycetes</taxon>
        <taxon>Streptosporangiales</taxon>
        <taxon>Streptosporangiaceae</taxon>
        <taxon>Streptosporangium</taxon>
    </lineage>
</organism>
<evidence type="ECO:0000313" key="4">
    <source>
        <dbReference type="Proteomes" id="UP001589610"/>
    </source>
</evidence>
<dbReference type="Gene3D" id="2.40.10.10">
    <property type="entry name" value="Trypsin-like serine proteases"/>
    <property type="match status" value="2"/>
</dbReference>
<dbReference type="PROSITE" id="PS00135">
    <property type="entry name" value="TRYPSIN_SER"/>
    <property type="match status" value="1"/>
</dbReference>
<dbReference type="InterPro" id="IPR043504">
    <property type="entry name" value="Peptidase_S1_PA_chymotrypsin"/>
</dbReference>
<evidence type="ECO:0000256" key="1">
    <source>
        <dbReference type="SAM" id="MobiDB-lite"/>
    </source>
</evidence>
<keyword evidence="4" id="KW-1185">Reference proteome</keyword>
<dbReference type="Proteomes" id="UP001589610">
    <property type="component" value="Unassembled WGS sequence"/>
</dbReference>
<dbReference type="EMBL" id="JBHMBS010000038">
    <property type="protein sequence ID" value="MFB9681728.1"/>
    <property type="molecule type" value="Genomic_DNA"/>
</dbReference>
<keyword evidence="2" id="KW-0732">Signal</keyword>
<feature type="chain" id="PRO_5046790611" evidence="2">
    <location>
        <begin position="45"/>
        <end position="452"/>
    </location>
</feature>
<evidence type="ECO:0000313" key="3">
    <source>
        <dbReference type="EMBL" id="MFB9681728.1"/>
    </source>
</evidence>
<dbReference type="PROSITE" id="PS00134">
    <property type="entry name" value="TRYPSIN_HIS"/>
    <property type="match status" value="1"/>
</dbReference>
<accession>A0ABV5TRH6</accession>